<evidence type="ECO:0000313" key="2">
    <source>
        <dbReference type="EMBL" id="RCK68924.1"/>
    </source>
</evidence>
<protein>
    <recommendedName>
        <fullName evidence="4">Aminoglycoside phosphotransferase domain-containing protein</fullName>
    </recommendedName>
</protein>
<dbReference type="Proteomes" id="UP000252770">
    <property type="component" value="Unassembled WGS sequence"/>
</dbReference>
<reference evidence="2 3" key="1">
    <citation type="submission" date="2018-07" db="EMBL/GenBank/DDBJ databases">
        <title>Desertimonas flava gen. nov. sp. nov.</title>
        <authorList>
            <person name="Liu S."/>
        </authorList>
    </citation>
    <scope>NUCLEOTIDE SEQUENCE [LARGE SCALE GENOMIC DNA]</scope>
    <source>
        <strain evidence="2 3">16Sb5-5</strain>
    </source>
</reference>
<proteinExistence type="predicted"/>
<evidence type="ECO:0000256" key="1">
    <source>
        <dbReference type="SAM" id="MobiDB-lite"/>
    </source>
</evidence>
<evidence type="ECO:0008006" key="4">
    <source>
        <dbReference type="Google" id="ProtNLM"/>
    </source>
</evidence>
<accession>A0A367YSV6</accession>
<keyword evidence="3" id="KW-1185">Reference proteome</keyword>
<comment type="caution">
    <text evidence="2">The sequence shown here is derived from an EMBL/GenBank/DDBJ whole genome shotgun (WGS) entry which is preliminary data.</text>
</comment>
<gene>
    <name evidence="2" type="ORF">DT076_13475</name>
</gene>
<dbReference type="InterPro" id="IPR011009">
    <property type="entry name" value="Kinase-like_dom_sf"/>
</dbReference>
<name>A0A367YSV6_9ACTN</name>
<dbReference type="EMBL" id="QOUI01000008">
    <property type="protein sequence ID" value="RCK68924.1"/>
    <property type="molecule type" value="Genomic_DNA"/>
</dbReference>
<sequence length="207" mass="22508">MTDDEHADVSVTRTSLTPGELKRPTALARRREPCVGLSAPVLIGAGTSTLTYALGSSGDGWALRVSRSYPEPWTWRGGRRHEVALIAEFRRRDVPFPADAAVLEDVDGLPTAILERRVVGTPLRPQDVTPGSPMVKVIATLLDRLHGVDVADAVALGVRRDDPTAEFRHAATTVDLDPDLRDRVLAMVDWLEGRAANRTSWSVQTAS</sequence>
<evidence type="ECO:0000313" key="3">
    <source>
        <dbReference type="Proteomes" id="UP000252770"/>
    </source>
</evidence>
<dbReference type="AlphaFoldDB" id="A0A367YSV6"/>
<organism evidence="2 3">
    <name type="scientific">Desertihabitans brevis</name>
    <dbReference type="NCBI Taxonomy" id="2268447"/>
    <lineage>
        <taxon>Bacteria</taxon>
        <taxon>Bacillati</taxon>
        <taxon>Actinomycetota</taxon>
        <taxon>Actinomycetes</taxon>
        <taxon>Propionibacteriales</taxon>
        <taxon>Propionibacteriaceae</taxon>
        <taxon>Desertihabitans</taxon>
    </lineage>
</organism>
<feature type="region of interest" description="Disordered" evidence="1">
    <location>
        <begin position="1"/>
        <end position="23"/>
    </location>
</feature>
<dbReference type="SUPFAM" id="SSF56112">
    <property type="entry name" value="Protein kinase-like (PK-like)"/>
    <property type="match status" value="1"/>
</dbReference>